<name>A0A9P9BGR5_9PEZI</name>
<sequence>MAFSFYSISKAHEAVKSRDSTCQHSSGGRQRCRLIGLCLYEAPRPIDINHHNPIAAQITIRNANLDDLEVELEDEIQERLELRSLVEAITDFGARIGRPLPHLSVKVPTSPLINVVCQGQGVRAQNYFCMTHTDTDFESDCSTYLPPDFLTLSHYITKLYTLARSTGRCYNVPIEHGSRTGPSSRGLRACLQASFEIDLTAVHRAIVEAMLETAVMDTDRQLSMDSILSTRASILHRIGHCVNGSTPIHFLDFVYPPDSRTPLEQYIRFEVLRVLRAALVEPSFFSCSASQMVAAAVSATWRRRFGIPWAEPLDSLPGHHYEEIKWIADLL</sequence>
<proteinExistence type="predicted"/>
<gene>
    <name evidence="1" type="ORF">B0I36DRAFT_355137</name>
</gene>
<dbReference type="EMBL" id="JAGTJQ010000012">
    <property type="protein sequence ID" value="KAH7016327.1"/>
    <property type="molecule type" value="Genomic_DNA"/>
</dbReference>
<dbReference type="AlphaFoldDB" id="A0A9P9BGR5"/>
<organism evidence="1 2">
    <name type="scientific">Microdochium trichocladiopsis</name>
    <dbReference type="NCBI Taxonomy" id="1682393"/>
    <lineage>
        <taxon>Eukaryota</taxon>
        <taxon>Fungi</taxon>
        <taxon>Dikarya</taxon>
        <taxon>Ascomycota</taxon>
        <taxon>Pezizomycotina</taxon>
        <taxon>Sordariomycetes</taxon>
        <taxon>Xylariomycetidae</taxon>
        <taxon>Xylariales</taxon>
        <taxon>Microdochiaceae</taxon>
        <taxon>Microdochium</taxon>
    </lineage>
</organism>
<protein>
    <submittedName>
        <fullName evidence="1">Uncharacterized protein</fullName>
    </submittedName>
</protein>
<evidence type="ECO:0000313" key="1">
    <source>
        <dbReference type="EMBL" id="KAH7016327.1"/>
    </source>
</evidence>
<reference evidence="1" key="1">
    <citation type="journal article" date="2021" name="Nat. Commun.">
        <title>Genetic determinants of endophytism in the Arabidopsis root mycobiome.</title>
        <authorList>
            <person name="Mesny F."/>
            <person name="Miyauchi S."/>
            <person name="Thiergart T."/>
            <person name="Pickel B."/>
            <person name="Atanasova L."/>
            <person name="Karlsson M."/>
            <person name="Huettel B."/>
            <person name="Barry K.W."/>
            <person name="Haridas S."/>
            <person name="Chen C."/>
            <person name="Bauer D."/>
            <person name="Andreopoulos W."/>
            <person name="Pangilinan J."/>
            <person name="LaButti K."/>
            <person name="Riley R."/>
            <person name="Lipzen A."/>
            <person name="Clum A."/>
            <person name="Drula E."/>
            <person name="Henrissat B."/>
            <person name="Kohler A."/>
            <person name="Grigoriev I.V."/>
            <person name="Martin F.M."/>
            <person name="Hacquard S."/>
        </authorList>
    </citation>
    <scope>NUCLEOTIDE SEQUENCE</scope>
    <source>
        <strain evidence="1">MPI-CAGE-CH-0230</strain>
    </source>
</reference>
<comment type="caution">
    <text evidence="1">The sequence shown here is derived from an EMBL/GenBank/DDBJ whole genome shotgun (WGS) entry which is preliminary data.</text>
</comment>
<keyword evidence="2" id="KW-1185">Reference proteome</keyword>
<dbReference type="RefSeq" id="XP_046005951.1">
    <property type="nucleotide sequence ID" value="XM_046157408.1"/>
</dbReference>
<evidence type="ECO:0000313" key="2">
    <source>
        <dbReference type="Proteomes" id="UP000756346"/>
    </source>
</evidence>
<accession>A0A9P9BGR5</accession>
<dbReference type="Proteomes" id="UP000756346">
    <property type="component" value="Unassembled WGS sequence"/>
</dbReference>
<dbReference type="GeneID" id="70186954"/>